<sequence length="325" mass="37509">MSTEDIKELIQKFLEGKLSEEKEEFLLSWIKKSETNKNLFLSEQENLQNNLLSSTDRRLEMRWRSLLKKTQNTEKHQKGKIRLRRTASVAAAFILGVLFTFWASETRNVTSALVTQNISTPLGAKTNFELPDGSVVWLNSGSKLSYPSEFGDIRSVKLTGEAFFDVKKDKKHFVISTEYGNVEVQGTSFNVKAFKNEVFETTLVSGIVSITEKNTKKRVTLHPGQQADILESKISVKNVDTELYTSWKEGKLIFREEYLPSAVKRLERWYNVTIELDDDPRLSKIWYSGTLEMESFSEVLELLKVTAPISYHYNEKTRTIRIFYD</sequence>
<keyword evidence="5" id="KW-1185">Reference proteome</keyword>
<evidence type="ECO:0000259" key="3">
    <source>
        <dbReference type="Pfam" id="PF16344"/>
    </source>
</evidence>
<dbReference type="InterPro" id="IPR012373">
    <property type="entry name" value="Ferrdict_sens_TM"/>
</dbReference>
<dbReference type="Gene3D" id="2.60.120.1440">
    <property type="match status" value="1"/>
</dbReference>
<feature type="domain" description="FecR protein" evidence="2">
    <location>
        <begin position="117"/>
        <end position="208"/>
    </location>
</feature>
<gene>
    <name evidence="4" type="ORF">GM418_07520</name>
</gene>
<evidence type="ECO:0000256" key="1">
    <source>
        <dbReference type="SAM" id="Phobius"/>
    </source>
</evidence>
<keyword evidence="1" id="KW-1133">Transmembrane helix</keyword>
<dbReference type="Pfam" id="PF16344">
    <property type="entry name" value="FecR_C"/>
    <property type="match status" value="1"/>
</dbReference>
<name>A0A6I6JWL8_9BACT</name>
<dbReference type="PANTHER" id="PTHR30273">
    <property type="entry name" value="PERIPLASMIC SIGNAL SENSOR AND SIGMA FACTOR ACTIVATOR FECR-RELATED"/>
    <property type="match status" value="1"/>
</dbReference>
<dbReference type="InterPro" id="IPR006860">
    <property type="entry name" value="FecR"/>
</dbReference>
<keyword evidence="1" id="KW-0812">Transmembrane</keyword>
<dbReference type="InterPro" id="IPR032508">
    <property type="entry name" value="FecR_C"/>
</dbReference>
<dbReference type="AlphaFoldDB" id="A0A6I6JWL8"/>
<dbReference type="RefSeq" id="WP_158864716.1">
    <property type="nucleotide sequence ID" value="NZ_CP046401.1"/>
</dbReference>
<dbReference type="PIRSF" id="PIRSF018266">
    <property type="entry name" value="FecR"/>
    <property type="match status" value="1"/>
</dbReference>
<dbReference type="Pfam" id="PF04773">
    <property type="entry name" value="FecR"/>
    <property type="match status" value="1"/>
</dbReference>
<feature type="transmembrane region" description="Helical" evidence="1">
    <location>
        <begin position="86"/>
        <end position="104"/>
    </location>
</feature>
<feature type="domain" description="Protein FecR C-terminal" evidence="3">
    <location>
        <begin position="251"/>
        <end position="320"/>
    </location>
</feature>
<proteinExistence type="predicted"/>
<dbReference type="EMBL" id="CP046401">
    <property type="protein sequence ID" value="QGY43513.1"/>
    <property type="molecule type" value="Genomic_DNA"/>
</dbReference>
<evidence type="ECO:0000313" key="5">
    <source>
        <dbReference type="Proteomes" id="UP000428260"/>
    </source>
</evidence>
<reference evidence="4 5" key="1">
    <citation type="submission" date="2019-11" db="EMBL/GenBank/DDBJ databases">
        <authorList>
            <person name="Zheng R.K."/>
            <person name="Sun C.M."/>
        </authorList>
    </citation>
    <scope>NUCLEOTIDE SEQUENCE [LARGE SCALE GENOMIC DNA]</scope>
    <source>
        <strain evidence="4 5">WC007</strain>
    </source>
</reference>
<dbReference type="Proteomes" id="UP000428260">
    <property type="component" value="Chromosome"/>
</dbReference>
<dbReference type="GO" id="GO:0016989">
    <property type="term" value="F:sigma factor antagonist activity"/>
    <property type="evidence" value="ECO:0007669"/>
    <property type="project" value="TreeGrafter"/>
</dbReference>
<protein>
    <submittedName>
        <fullName evidence="4">DUF4974 domain-containing protein</fullName>
    </submittedName>
</protein>
<dbReference type="PANTHER" id="PTHR30273:SF2">
    <property type="entry name" value="PROTEIN FECR"/>
    <property type="match status" value="1"/>
</dbReference>
<evidence type="ECO:0000259" key="2">
    <source>
        <dbReference type="Pfam" id="PF04773"/>
    </source>
</evidence>
<dbReference type="KEGG" id="mcos:GM418_07520"/>
<keyword evidence="1" id="KW-0472">Membrane</keyword>
<evidence type="ECO:0000313" key="4">
    <source>
        <dbReference type="EMBL" id="QGY43513.1"/>
    </source>
</evidence>
<accession>A0A6I6JWL8</accession>
<dbReference type="Gene3D" id="3.55.50.30">
    <property type="match status" value="1"/>
</dbReference>
<organism evidence="4 5">
    <name type="scientific">Maribellus comscasis</name>
    <dbReference type="NCBI Taxonomy" id="2681766"/>
    <lineage>
        <taxon>Bacteria</taxon>
        <taxon>Pseudomonadati</taxon>
        <taxon>Bacteroidota</taxon>
        <taxon>Bacteroidia</taxon>
        <taxon>Marinilabiliales</taxon>
        <taxon>Prolixibacteraceae</taxon>
        <taxon>Maribellus</taxon>
    </lineage>
</organism>